<dbReference type="AlphaFoldDB" id="A0A6J1SJT8"/>
<gene>
    <name evidence="3" type="primary">LOC113208653</name>
</gene>
<dbReference type="GeneID" id="113208653"/>
<dbReference type="Proteomes" id="UP000504606">
    <property type="component" value="Unplaced"/>
</dbReference>
<evidence type="ECO:0000313" key="3">
    <source>
        <dbReference type="RefSeq" id="XP_026281534.2"/>
    </source>
</evidence>
<accession>A0A6J1SJT8</accession>
<keyword evidence="2" id="KW-1185">Reference proteome</keyword>
<dbReference type="KEGG" id="foc:113208653"/>
<evidence type="ECO:0000313" key="2">
    <source>
        <dbReference type="Proteomes" id="UP000504606"/>
    </source>
</evidence>
<dbReference type="RefSeq" id="XP_026281534.2">
    <property type="nucleotide sequence ID" value="XM_026425749.2"/>
</dbReference>
<name>A0A6J1SJT8_FRAOC</name>
<sequence>MVSGLVPWRLWGSVVCHQRPRMDVVRELEARLSAFLEEVKECKEKRGKKRRRRVPRWEKRAKVEELNLWTPPPPLLSPLPASPETVPYRLIALERQYIARGLKRSNEEDPRGWLPVPLPPCLSPLPPSPRSEPEDQFIRKQGRTKM</sequence>
<organism evidence="2 3">
    <name type="scientific">Frankliniella occidentalis</name>
    <name type="common">Western flower thrips</name>
    <name type="synonym">Euthrips occidentalis</name>
    <dbReference type="NCBI Taxonomy" id="133901"/>
    <lineage>
        <taxon>Eukaryota</taxon>
        <taxon>Metazoa</taxon>
        <taxon>Ecdysozoa</taxon>
        <taxon>Arthropoda</taxon>
        <taxon>Hexapoda</taxon>
        <taxon>Insecta</taxon>
        <taxon>Pterygota</taxon>
        <taxon>Neoptera</taxon>
        <taxon>Paraneoptera</taxon>
        <taxon>Thysanoptera</taxon>
        <taxon>Terebrantia</taxon>
        <taxon>Thripoidea</taxon>
        <taxon>Thripidae</taxon>
        <taxon>Frankliniella</taxon>
    </lineage>
</organism>
<feature type="compositionally biased region" description="Pro residues" evidence="1">
    <location>
        <begin position="116"/>
        <end position="130"/>
    </location>
</feature>
<evidence type="ECO:0000256" key="1">
    <source>
        <dbReference type="SAM" id="MobiDB-lite"/>
    </source>
</evidence>
<proteinExistence type="predicted"/>
<reference evidence="3" key="1">
    <citation type="submission" date="2025-08" db="UniProtKB">
        <authorList>
            <consortium name="RefSeq"/>
        </authorList>
    </citation>
    <scope>IDENTIFICATION</scope>
    <source>
        <tissue evidence="3">Whole organism</tissue>
    </source>
</reference>
<feature type="region of interest" description="Disordered" evidence="1">
    <location>
        <begin position="105"/>
        <end position="146"/>
    </location>
</feature>
<protein>
    <submittedName>
        <fullName evidence="3">Uncharacterized protein LOC113208653</fullName>
    </submittedName>
</protein>